<evidence type="ECO:0000313" key="1">
    <source>
        <dbReference type="EMBL" id="ABX70218.1"/>
    </source>
</evidence>
<sequence>MSFYFLSYFIESESKTLNSSACRKAATQRIPRMLTEVSDWGKQGSQRICKSKYDEF</sequence>
<name>A0A6C6Z858_SALPB</name>
<dbReference type="Proteomes" id="UP000008556">
    <property type="component" value="Chromosome"/>
</dbReference>
<accession>A0A6C6Z858</accession>
<protein>
    <submittedName>
        <fullName evidence="1">Uncharacterized protein</fullName>
    </submittedName>
</protein>
<gene>
    <name evidence="1" type="ordered locus">SPAB_04919</name>
</gene>
<dbReference type="EMBL" id="CP000886">
    <property type="protein sequence ID" value="ABX70218.1"/>
    <property type="molecule type" value="Genomic_DNA"/>
</dbReference>
<evidence type="ECO:0000313" key="2">
    <source>
        <dbReference type="Proteomes" id="UP000008556"/>
    </source>
</evidence>
<reference evidence="1 2" key="1">
    <citation type="submission" date="2007-11" db="EMBL/GenBank/DDBJ databases">
        <authorList>
            <consortium name="The Salmonella enterica serovar Paratyphi B Genome Sequencing Project"/>
            <person name="McClelland M."/>
            <person name="Sanderson E.K."/>
            <person name="Porwollik S."/>
            <person name="Spieth J."/>
            <person name="Clifton W.S."/>
            <person name="Fulton R."/>
            <person name="Cordes M."/>
            <person name="Wollam A."/>
            <person name="Shah N."/>
            <person name="Pepin K."/>
            <person name="Bhonagiri V."/>
            <person name="Nash W."/>
            <person name="Johnson M."/>
            <person name="Thiruvilangam P."/>
            <person name="Wilson R."/>
        </authorList>
    </citation>
    <scope>NUCLEOTIDE SEQUENCE [LARGE SCALE GENOMIC DNA]</scope>
    <source>
        <strain evidence="2">ATCC BAA-1250 / SPB7</strain>
    </source>
</reference>
<dbReference type="AlphaFoldDB" id="A0A6C6Z858"/>
<dbReference type="KEGG" id="spq:SPAB_04919"/>
<proteinExistence type="predicted"/>
<organism evidence="1 2">
    <name type="scientific">Salmonella paratyphi B (strain ATCC BAA-1250 / SPB7)</name>
    <dbReference type="NCBI Taxonomy" id="1016998"/>
    <lineage>
        <taxon>Bacteria</taxon>
        <taxon>Pseudomonadati</taxon>
        <taxon>Pseudomonadota</taxon>
        <taxon>Gammaproteobacteria</taxon>
        <taxon>Enterobacterales</taxon>
        <taxon>Enterobacteriaceae</taxon>
        <taxon>Salmonella</taxon>
    </lineage>
</organism>